<gene>
    <name evidence="1" type="ORF">ACFQ2K_03410</name>
</gene>
<comment type="caution">
    <text evidence="1">The sequence shown here is derived from an EMBL/GenBank/DDBJ whole genome shotgun (WGS) entry which is preliminary data.</text>
</comment>
<organism evidence="1 2">
    <name type="scientific">Streptomyces sanglieri</name>
    <dbReference type="NCBI Taxonomy" id="193460"/>
    <lineage>
        <taxon>Bacteria</taxon>
        <taxon>Bacillati</taxon>
        <taxon>Actinomycetota</taxon>
        <taxon>Actinomycetes</taxon>
        <taxon>Kitasatosporales</taxon>
        <taxon>Streptomycetaceae</taxon>
        <taxon>Streptomyces</taxon>
    </lineage>
</organism>
<name>A0ABW2WP23_9ACTN</name>
<dbReference type="Proteomes" id="UP001596915">
    <property type="component" value="Unassembled WGS sequence"/>
</dbReference>
<evidence type="ECO:0000313" key="2">
    <source>
        <dbReference type="Proteomes" id="UP001596915"/>
    </source>
</evidence>
<reference evidence="2" key="1">
    <citation type="journal article" date="2019" name="Int. J. Syst. Evol. Microbiol.">
        <title>The Global Catalogue of Microorganisms (GCM) 10K type strain sequencing project: providing services to taxonomists for standard genome sequencing and annotation.</title>
        <authorList>
            <consortium name="The Broad Institute Genomics Platform"/>
            <consortium name="The Broad Institute Genome Sequencing Center for Infectious Disease"/>
            <person name="Wu L."/>
            <person name="Ma J."/>
        </authorList>
    </citation>
    <scope>NUCLEOTIDE SEQUENCE [LARGE SCALE GENOMIC DNA]</scope>
    <source>
        <strain evidence="2">JCM 12607</strain>
    </source>
</reference>
<accession>A0ABW2WP23</accession>
<protein>
    <submittedName>
        <fullName evidence="1">Uncharacterized protein</fullName>
    </submittedName>
</protein>
<keyword evidence="2" id="KW-1185">Reference proteome</keyword>
<dbReference type="EMBL" id="JBHTGL010000005">
    <property type="protein sequence ID" value="MFD0621987.1"/>
    <property type="molecule type" value="Genomic_DNA"/>
</dbReference>
<evidence type="ECO:0000313" key="1">
    <source>
        <dbReference type="EMBL" id="MFD0621987.1"/>
    </source>
</evidence>
<sequence length="63" mass="7161">MDRYRLTLAIGARTIMRGWWPDLPTAERKYLNWIGERGSVNGARVTLADEAADGRVLKSWPSD</sequence>
<proteinExistence type="predicted"/>